<keyword evidence="2" id="KW-1185">Reference proteome</keyword>
<dbReference type="Proteomes" id="UP000801428">
    <property type="component" value="Unassembled WGS sequence"/>
</dbReference>
<name>A0A9P4T528_CURKU</name>
<sequence>MLQECPDIADALEFRGTLSNKITGLAGSIFGDGEPVLKGTLIRLQDEWRMRMESSTPCPLSFSAQERTEQERLQASWGEGVQLMADLLEEIGVYQGWDGWVNHNNYTMYKERLAEFHERFLDQHAKTEEERRQWEQAWPFKDSEQALDA</sequence>
<organism evidence="1 2">
    <name type="scientific">Curvularia kusanoi</name>
    <name type="common">Cochliobolus kusanoi</name>
    <dbReference type="NCBI Taxonomy" id="90978"/>
    <lineage>
        <taxon>Eukaryota</taxon>
        <taxon>Fungi</taxon>
        <taxon>Dikarya</taxon>
        <taxon>Ascomycota</taxon>
        <taxon>Pezizomycotina</taxon>
        <taxon>Dothideomycetes</taxon>
        <taxon>Pleosporomycetidae</taxon>
        <taxon>Pleosporales</taxon>
        <taxon>Pleosporineae</taxon>
        <taxon>Pleosporaceae</taxon>
        <taxon>Curvularia</taxon>
    </lineage>
</organism>
<dbReference type="InterPro" id="IPR051035">
    <property type="entry name" value="Mito_inheritance_9"/>
</dbReference>
<evidence type="ECO:0000313" key="1">
    <source>
        <dbReference type="EMBL" id="KAF2995262.1"/>
    </source>
</evidence>
<dbReference type="EMBL" id="SWKU01000034">
    <property type="protein sequence ID" value="KAF2995262.1"/>
    <property type="molecule type" value="Genomic_DNA"/>
</dbReference>
<comment type="caution">
    <text evidence="1">The sequence shown here is derived from an EMBL/GenBank/DDBJ whole genome shotgun (WGS) entry which is preliminary data.</text>
</comment>
<gene>
    <name evidence="1" type="ORF">E8E13_003844</name>
</gene>
<dbReference type="PANTHER" id="PTHR36091">
    <property type="entry name" value="ALTERED INHERITANCE OF MITOCHONDRIA PROTEIN 9, MITOCHONDRIAL"/>
    <property type="match status" value="1"/>
</dbReference>
<dbReference type="AlphaFoldDB" id="A0A9P4T528"/>
<reference evidence="1" key="1">
    <citation type="submission" date="2019-04" db="EMBL/GenBank/DDBJ databases">
        <title>Sequencing of skin fungus with MAO and IRED activity.</title>
        <authorList>
            <person name="Marsaioli A.J."/>
            <person name="Bonatto J.M.C."/>
            <person name="Reis Junior O."/>
        </authorList>
    </citation>
    <scope>NUCLEOTIDE SEQUENCE</scope>
    <source>
        <strain evidence="1">30M1</strain>
    </source>
</reference>
<proteinExistence type="predicted"/>
<dbReference type="GO" id="GO:0005739">
    <property type="term" value="C:mitochondrion"/>
    <property type="evidence" value="ECO:0007669"/>
    <property type="project" value="TreeGrafter"/>
</dbReference>
<accession>A0A9P4T528</accession>
<dbReference type="OrthoDB" id="2906425at2759"/>
<protein>
    <submittedName>
        <fullName evidence="1">Uncharacterized protein</fullName>
    </submittedName>
</protein>
<dbReference type="PANTHER" id="PTHR36091:SF2">
    <property type="entry name" value="AMINOGLYCOSIDE PHOSPHOTRANSFERASE DOMAIN-CONTAINING PROTEIN"/>
    <property type="match status" value="1"/>
</dbReference>
<evidence type="ECO:0000313" key="2">
    <source>
        <dbReference type="Proteomes" id="UP000801428"/>
    </source>
</evidence>